<dbReference type="AlphaFoldDB" id="K6ZEL7"/>
<keyword evidence="2" id="KW-1185">Reference proteome</keyword>
<comment type="caution">
    <text evidence="1">The sequence shown here is derived from an EMBL/GenBank/DDBJ whole genome shotgun (WGS) entry which is preliminary data.</text>
</comment>
<sequence>MSRLNAQETEQVAQLKAEQTAEQKTEQEYQWLDTMHQNIASSVNSSALWFDDFFALKDFDNREEAYGEARIRLGWEPRSRQLNEFETRIKISVKLPNLKNRADLVLSDYDDDRPNNDIQASGNNESVDKNRFSLAIRWRSSPDSGLSHRLGLGRRLQAFVKSRYRNSHLLSEKTNLRWETSAYLYSNDGLGANFSWQLDYNASTHSIFRWNNNYYFRDRTNDWLWQHSWQKLTQFNEKNALIAGIYIEGLSRPNYHLDEYLISLRWRKNTLRKWLFYEIEPFVLWRRDEQFSASYGIALRLEGYFGDI</sequence>
<evidence type="ECO:0000313" key="2">
    <source>
        <dbReference type="Proteomes" id="UP000006327"/>
    </source>
</evidence>
<organism evidence="1 2">
    <name type="scientific">Paraglaciecola arctica BSs20135</name>
    <dbReference type="NCBI Taxonomy" id="493475"/>
    <lineage>
        <taxon>Bacteria</taxon>
        <taxon>Pseudomonadati</taxon>
        <taxon>Pseudomonadota</taxon>
        <taxon>Gammaproteobacteria</taxon>
        <taxon>Alteromonadales</taxon>
        <taxon>Alteromonadaceae</taxon>
        <taxon>Paraglaciecola</taxon>
    </lineage>
</organism>
<evidence type="ECO:0000313" key="1">
    <source>
        <dbReference type="EMBL" id="GAC21845.1"/>
    </source>
</evidence>
<gene>
    <name evidence="1" type="ORF">GARC_4908</name>
</gene>
<dbReference type="eggNOG" id="ENOG502Z9XM">
    <property type="taxonomic scope" value="Bacteria"/>
</dbReference>
<dbReference type="STRING" id="493475.GARC_4908"/>
<reference evidence="1 2" key="1">
    <citation type="journal article" date="2017" name="Antonie Van Leeuwenhoek">
        <title>Rhizobium rhizosphaerae sp. nov., a novel species isolated from rice rhizosphere.</title>
        <authorList>
            <person name="Zhao J.J."/>
            <person name="Zhang J."/>
            <person name="Zhang R.J."/>
            <person name="Zhang C.W."/>
            <person name="Yin H.Q."/>
            <person name="Zhang X.X."/>
        </authorList>
    </citation>
    <scope>NUCLEOTIDE SEQUENCE [LARGE SCALE GENOMIC DNA]</scope>
    <source>
        <strain evidence="1 2">BSs20135</strain>
    </source>
</reference>
<proteinExistence type="predicted"/>
<accession>K6ZEL7</accession>
<name>K6ZEL7_9ALTE</name>
<dbReference type="EMBL" id="BAEO01000065">
    <property type="protein sequence ID" value="GAC21845.1"/>
    <property type="molecule type" value="Genomic_DNA"/>
</dbReference>
<dbReference type="Proteomes" id="UP000006327">
    <property type="component" value="Unassembled WGS sequence"/>
</dbReference>
<protein>
    <submittedName>
        <fullName evidence="1">Uncharacterized protein</fullName>
    </submittedName>
</protein>